<dbReference type="InterPro" id="IPR020616">
    <property type="entry name" value="Thiolase_N"/>
</dbReference>
<reference evidence="3 4" key="1">
    <citation type="submission" date="2023-07" db="EMBL/GenBank/DDBJ databases">
        <title>Sorghum-associated microbial communities from plants grown in Nebraska, USA.</title>
        <authorList>
            <person name="Schachtman D."/>
        </authorList>
    </citation>
    <scope>NUCLEOTIDE SEQUENCE [LARGE SCALE GENOMIC DNA]</scope>
    <source>
        <strain evidence="3 4">2980</strain>
    </source>
</reference>
<dbReference type="InterPro" id="IPR016039">
    <property type="entry name" value="Thiolase-like"/>
</dbReference>
<dbReference type="PIRSF" id="PIRSF000429">
    <property type="entry name" value="Ac-CoA_Ac_transf"/>
    <property type="match status" value="1"/>
</dbReference>
<evidence type="ECO:0000313" key="3">
    <source>
        <dbReference type="EMBL" id="MDR6868356.1"/>
    </source>
</evidence>
<dbReference type="InterPro" id="IPR055140">
    <property type="entry name" value="Thiolase_C_2"/>
</dbReference>
<dbReference type="PANTHER" id="PTHR42870:SF1">
    <property type="entry name" value="NON-SPECIFIC LIPID-TRANSFER PROTEIN-LIKE 2"/>
    <property type="match status" value="1"/>
</dbReference>
<name>A0ABU1SFG4_9MICO</name>
<evidence type="ECO:0000259" key="2">
    <source>
        <dbReference type="Pfam" id="PF22691"/>
    </source>
</evidence>
<evidence type="ECO:0000259" key="1">
    <source>
        <dbReference type="Pfam" id="PF00108"/>
    </source>
</evidence>
<dbReference type="RefSeq" id="WP_310022089.1">
    <property type="nucleotide sequence ID" value="NZ_JAVDUM010000014.1"/>
</dbReference>
<evidence type="ECO:0000313" key="4">
    <source>
        <dbReference type="Proteomes" id="UP001259347"/>
    </source>
</evidence>
<dbReference type="Gene3D" id="3.40.47.10">
    <property type="match status" value="1"/>
</dbReference>
<dbReference type="Proteomes" id="UP001259347">
    <property type="component" value="Unassembled WGS sequence"/>
</dbReference>
<dbReference type="PANTHER" id="PTHR42870">
    <property type="entry name" value="ACETYL-COA C-ACETYLTRANSFERASE"/>
    <property type="match status" value="1"/>
</dbReference>
<comment type="caution">
    <text evidence="3">The sequence shown here is derived from an EMBL/GenBank/DDBJ whole genome shotgun (WGS) entry which is preliminary data.</text>
</comment>
<dbReference type="Pfam" id="PF00108">
    <property type="entry name" value="Thiolase_N"/>
    <property type="match status" value="1"/>
</dbReference>
<proteinExistence type="predicted"/>
<dbReference type="InterPro" id="IPR002155">
    <property type="entry name" value="Thiolase"/>
</dbReference>
<feature type="domain" description="Thiolase N-terminal" evidence="1">
    <location>
        <begin position="5"/>
        <end position="223"/>
    </location>
</feature>
<organism evidence="3 4">
    <name type="scientific">Microbacterium resistens</name>
    <dbReference type="NCBI Taxonomy" id="156977"/>
    <lineage>
        <taxon>Bacteria</taxon>
        <taxon>Bacillati</taxon>
        <taxon>Actinomycetota</taxon>
        <taxon>Actinomycetes</taxon>
        <taxon>Micrococcales</taxon>
        <taxon>Microbacteriaceae</taxon>
        <taxon>Microbacterium</taxon>
    </lineage>
</organism>
<dbReference type="EMBL" id="JAVDUM010000014">
    <property type="protein sequence ID" value="MDR6868356.1"/>
    <property type="molecule type" value="Genomic_DNA"/>
</dbReference>
<accession>A0ABU1SFG4</accession>
<keyword evidence="4" id="KW-1185">Reference proteome</keyword>
<dbReference type="SUPFAM" id="SSF53901">
    <property type="entry name" value="Thiolase-like"/>
    <property type="match status" value="2"/>
</dbReference>
<dbReference type="CDD" id="cd00829">
    <property type="entry name" value="SCP-x_thiolase"/>
    <property type="match status" value="1"/>
</dbReference>
<sequence>MTGAAIVGLGMTELGAVFGRTAPQLAADAVRAAVADAGLAMGEVDGLLVTSGLGGELTPQLAGRLGLDELALVSSVGAYGASAGVMIGMCAQAIAAGTASTIVCVFADTPLTEKGRTGDAWSAARAPLDGVQGWQTASGGTAPNAYYALAARRHMEMYGTTTEHLGEIAISQRLWAAGNPLARFRDPITPEDHRSSPWIADPLRRLDCCLVSNGAVAVVVTSAERAGDLAAPPVHIQGHGQAHRPRRLRRDSDWGLRTAAPESWARASRMAGVTLSDIDVVELYDCYTYTVLVTLEDYGFCEKGEGGAFVEDGRLRPGGSLPCNTGGGQLSSFYMWGFTPLSEAVIQLRGDGGARQAGEPGTALVSGNGGFLEYHSTLVLGKEER</sequence>
<feature type="domain" description="Thiolase C-terminal" evidence="2">
    <location>
        <begin position="240"/>
        <end position="382"/>
    </location>
</feature>
<protein>
    <submittedName>
        <fullName evidence="3">Acetyl-CoA acetyltransferase</fullName>
    </submittedName>
</protein>
<dbReference type="Pfam" id="PF22691">
    <property type="entry name" value="Thiolase_C_1"/>
    <property type="match status" value="1"/>
</dbReference>
<gene>
    <name evidence="3" type="ORF">J2Y69_002972</name>
</gene>